<dbReference type="AlphaFoldDB" id="A0A9P8MNV8"/>
<dbReference type="RefSeq" id="XP_044715915.1">
    <property type="nucleotide sequence ID" value="XM_044869173.1"/>
</dbReference>
<proteinExistence type="inferred from homology"/>
<evidence type="ECO:0000256" key="1">
    <source>
        <dbReference type="ARBA" id="ARBA00004148"/>
    </source>
</evidence>
<dbReference type="SUPFAM" id="SSF50978">
    <property type="entry name" value="WD40 repeat-like"/>
    <property type="match status" value="1"/>
</dbReference>
<dbReference type="SMART" id="SM00320">
    <property type="entry name" value="WD40"/>
    <property type="match status" value="3"/>
</dbReference>
<keyword evidence="6" id="KW-1185">Reference proteome</keyword>
<dbReference type="EMBL" id="JAIZPD010000016">
    <property type="protein sequence ID" value="KAH0958402.1"/>
    <property type="molecule type" value="Genomic_DNA"/>
</dbReference>
<keyword evidence="2" id="KW-0853">WD repeat</keyword>
<evidence type="ECO:0000256" key="3">
    <source>
        <dbReference type="ARBA" id="ARBA00022737"/>
    </source>
</evidence>
<name>A0A9P8MNV8_9HYPO</name>
<dbReference type="InterPro" id="IPR015943">
    <property type="entry name" value="WD40/YVTN_repeat-like_dom_sf"/>
</dbReference>
<comment type="similarity">
    <text evidence="4">Belongs to the WD repeat PROPPIN family.</text>
</comment>
<evidence type="ECO:0000256" key="2">
    <source>
        <dbReference type="ARBA" id="ARBA00022574"/>
    </source>
</evidence>
<sequence length="379" mass="40358">MNVRPPIESSSPTAVLSVSFNSDSSCFAVGLESGICIFHTKSCLLKASRDFNAGIGLVQMMGKTNYLALVGGGKSPKFAMNKAIVWDDMKGKVALEIAALSPIRGVRLGRERIVVVLQTSVRVYSFAKPPDLLHVYETADNFLGLCCLSENKAAFPGRTPGHVQLVDLVTGSVNIIPAHSSALKALQLSCNGELLASASETGTLIRVYATSNCARIAELRRGIDPATIFSLAFSPSGAMLACTSDKSTLHIFDIPNARWQSASRGQQSSASGADNDVGKWGILGRIPLMPRVFSDVYSFASVPFEAGDDAMVGGIPFSEGTVLGTTRPPKGVIGWISDDSLAVVGAGQDARWEKFVVLDGDDGKRHCVREGWKRYLGNT</sequence>
<keyword evidence="3" id="KW-0677">Repeat</keyword>
<dbReference type="Gene3D" id="2.130.10.10">
    <property type="entry name" value="YVTN repeat-like/Quinoprotein amine dehydrogenase"/>
    <property type="match status" value="1"/>
</dbReference>
<comment type="subcellular location">
    <subcellularLocation>
        <location evidence="1">Vacuole membrane</location>
        <topology evidence="1">Peripheral membrane protein</topology>
    </subcellularLocation>
</comment>
<dbReference type="OrthoDB" id="1667587at2759"/>
<dbReference type="GO" id="GO:0005774">
    <property type="term" value="C:vacuolar membrane"/>
    <property type="evidence" value="ECO:0007669"/>
    <property type="project" value="UniProtKB-SubCell"/>
</dbReference>
<reference evidence="5" key="1">
    <citation type="submission" date="2021-09" db="EMBL/GenBank/DDBJ databases">
        <title>A high-quality genome of the endoparasitic fungus Hirsutella rhossiliensis with a comparison of Hirsutella genomes reveals transposable elements contributing to genome size variation.</title>
        <authorList>
            <person name="Lin R."/>
            <person name="Jiao Y."/>
            <person name="Sun X."/>
            <person name="Ling J."/>
            <person name="Xie B."/>
            <person name="Cheng X."/>
        </authorList>
    </citation>
    <scope>NUCLEOTIDE SEQUENCE</scope>
    <source>
        <strain evidence="5">HR02</strain>
    </source>
</reference>
<organism evidence="5 6">
    <name type="scientific">Hirsutella rhossiliensis</name>
    <dbReference type="NCBI Taxonomy" id="111463"/>
    <lineage>
        <taxon>Eukaryota</taxon>
        <taxon>Fungi</taxon>
        <taxon>Dikarya</taxon>
        <taxon>Ascomycota</taxon>
        <taxon>Pezizomycotina</taxon>
        <taxon>Sordariomycetes</taxon>
        <taxon>Hypocreomycetidae</taxon>
        <taxon>Hypocreales</taxon>
        <taxon>Ophiocordycipitaceae</taxon>
        <taxon>Hirsutella</taxon>
    </lineage>
</organism>
<evidence type="ECO:0000313" key="6">
    <source>
        <dbReference type="Proteomes" id="UP000824596"/>
    </source>
</evidence>
<dbReference type="InterPro" id="IPR048720">
    <property type="entry name" value="PROPPIN"/>
</dbReference>
<dbReference type="Proteomes" id="UP000824596">
    <property type="component" value="Unassembled WGS sequence"/>
</dbReference>
<dbReference type="PANTHER" id="PTHR11227">
    <property type="entry name" value="WD-REPEAT PROTEIN INTERACTING WITH PHOSPHOINOSIDES WIPI -RELATED"/>
    <property type="match status" value="1"/>
</dbReference>
<evidence type="ECO:0000313" key="5">
    <source>
        <dbReference type="EMBL" id="KAH0958402.1"/>
    </source>
</evidence>
<protein>
    <submittedName>
        <fullName evidence="5">SVP1-like protein 2</fullName>
    </submittedName>
</protein>
<dbReference type="InterPro" id="IPR036322">
    <property type="entry name" value="WD40_repeat_dom_sf"/>
</dbReference>
<comment type="caution">
    <text evidence="5">The sequence shown here is derived from an EMBL/GenBank/DDBJ whole genome shotgun (WGS) entry which is preliminary data.</text>
</comment>
<dbReference type="Pfam" id="PF21032">
    <property type="entry name" value="PROPPIN"/>
    <property type="match status" value="1"/>
</dbReference>
<evidence type="ECO:0000256" key="4">
    <source>
        <dbReference type="ARBA" id="ARBA00025740"/>
    </source>
</evidence>
<accession>A0A9P8MNV8</accession>
<dbReference type="InterPro" id="IPR001680">
    <property type="entry name" value="WD40_rpt"/>
</dbReference>
<gene>
    <name evidence="5" type="ORF">HRG_10703</name>
</gene>
<dbReference type="GeneID" id="68359831"/>